<protein>
    <recommendedName>
        <fullName evidence="4">Hydroxyproline-rich glycoprotein family protein</fullName>
    </recommendedName>
</protein>
<evidence type="ECO:0000313" key="3">
    <source>
        <dbReference type="Proteomes" id="UP001472677"/>
    </source>
</evidence>
<proteinExistence type="predicted"/>
<reference evidence="2 3" key="1">
    <citation type="journal article" date="2024" name="G3 (Bethesda)">
        <title>Genome assembly of Hibiscus sabdariffa L. provides insights into metabolisms of medicinal natural products.</title>
        <authorList>
            <person name="Kim T."/>
        </authorList>
    </citation>
    <scope>NUCLEOTIDE SEQUENCE [LARGE SCALE GENOMIC DNA]</scope>
    <source>
        <strain evidence="2">TK-2024</strain>
        <tissue evidence="2">Old leaves</tissue>
    </source>
</reference>
<evidence type="ECO:0000256" key="1">
    <source>
        <dbReference type="SAM" id="Phobius"/>
    </source>
</evidence>
<dbReference type="Proteomes" id="UP001472677">
    <property type="component" value="Unassembled WGS sequence"/>
</dbReference>
<keyword evidence="3" id="KW-1185">Reference proteome</keyword>
<dbReference type="PANTHER" id="PTHR34291:SF7">
    <property type="entry name" value="PROTEIN, PUTATIVE-RELATED"/>
    <property type="match status" value="1"/>
</dbReference>
<dbReference type="InterPro" id="IPR037699">
    <property type="entry name" value="At5g65660-like"/>
</dbReference>
<evidence type="ECO:0000313" key="2">
    <source>
        <dbReference type="EMBL" id="KAK8600964.1"/>
    </source>
</evidence>
<name>A0ABR2GF83_9ROSI</name>
<accession>A0ABR2GF83</accession>
<keyword evidence="1" id="KW-1133">Transmembrane helix</keyword>
<keyword evidence="1" id="KW-0812">Transmembrane</keyword>
<dbReference type="EMBL" id="JBBPBM010000001">
    <property type="protein sequence ID" value="KAK8600964.1"/>
    <property type="molecule type" value="Genomic_DNA"/>
</dbReference>
<gene>
    <name evidence="2" type="ORF">V6N12_050809</name>
</gene>
<comment type="caution">
    <text evidence="2">The sequence shown here is derived from an EMBL/GenBank/DDBJ whole genome shotgun (WGS) entry which is preliminary data.</text>
</comment>
<feature type="transmembrane region" description="Helical" evidence="1">
    <location>
        <begin position="12"/>
        <end position="39"/>
    </location>
</feature>
<evidence type="ECO:0008006" key="4">
    <source>
        <dbReference type="Google" id="ProtNLM"/>
    </source>
</evidence>
<sequence length="126" mass="14168">MENEEFSFRRPSIGFPLGLALLLILLFCISGVLLCYFNWNNLQTLISGLFYDDDDDDDDIESDFQDSSPVMKPKDKIVEQSLAILMPGDKAPRFIAMACPCQPLTTEKITITVPNPPALPVPFYYS</sequence>
<keyword evidence="1" id="KW-0472">Membrane</keyword>
<dbReference type="PANTHER" id="PTHR34291">
    <property type="entry name" value="HYDROXYPROLINE-RICH GLYCOPROTEIN FAMILY PROTEIN"/>
    <property type="match status" value="1"/>
</dbReference>
<organism evidence="2 3">
    <name type="scientific">Hibiscus sabdariffa</name>
    <name type="common">roselle</name>
    <dbReference type="NCBI Taxonomy" id="183260"/>
    <lineage>
        <taxon>Eukaryota</taxon>
        <taxon>Viridiplantae</taxon>
        <taxon>Streptophyta</taxon>
        <taxon>Embryophyta</taxon>
        <taxon>Tracheophyta</taxon>
        <taxon>Spermatophyta</taxon>
        <taxon>Magnoliopsida</taxon>
        <taxon>eudicotyledons</taxon>
        <taxon>Gunneridae</taxon>
        <taxon>Pentapetalae</taxon>
        <taxon>rosids</taxon>
        <taxon>malvids</taxon>
        <taxon>Malvales</taxon>
        <taxon>Malvaceae</taxon>
        <taxon>Malvoideae</taxon>
        <taxon>Hibiscus</taxon>
    </lineage>
</organism>